<evidence type="ECO:0000313" key="3">
    <source>
        <dbReference type="Proteomes" id="UP000623467"/>
    </source>
</evidence>
<sequence length="511" mass="55908">MHAQGSVGCFQQMPVHKCIYREVDMKSHQQAFPRPQIQWSHPRIRKSPRAEALTIDVKNLVSSKLENENYHLYQTRRCRSFAQRKTPCILHPSRKQSPRPPLPYRRFFPASLATPSTHDLVFPVIACRPPRASSLRPKLHLDTEWAAWAAPPRPSYLREIHSAGDVTGWRSRSNSNASLSTPCSSRKGSISTTSGTSSQEQLLPYCPSPDHDPKTEDLAHHGTSVPYVTVTKPASAASRSKAAKKPSACRFLNAVRPKLPAAPKLSTLVHTKRTVNSSNSSVIDNIVARPFMDSDPQNPRLGITVTVSRQCLVSKPMIMPLPDLEVFSKTKLPVSNMLSPAPSTSSLRSLALKSASAVSLVDLNLDKPLPTPTPSPPPTPSSTDDEDARIRLRVASGDNHKGGGDLIDMVSDPIDDQLPGTVETEDVPIALDLDPFAGVSADAGTSESSPPTGPQSDPDIDFDSMSDSDPESEPEVVEFKSRLSVTLTPATAMRMQLPKRRKRYTTHTQTV</sequence>
<feature type="compositionally biased region" description="Basic and acidic residues" evidence="1">
    <location>
        <begin position="209"/>
        <end position="220"/>
    </location>
</feature>
<name>A0A8H7CXU3_9AGAR</name>
<organism evidence="2 3">
    <name type="scientific">Mycena sanguinolenta</name>
    <dbReference type="NCBI Taxonomy" id="230812"/>
    <lineage>
        <taxon>Eukaryota</taxon>
        <taxon>Fungi</taxon>
        <taxon>Dikarya</taxon>
        <taxon>Basidiomycota</taxon>
        <taxon>Agaricomycotina</taxon>
        <taxon>Agaricomycetes</taxon>
        <taxon>Agaricomycetidae</taxon>
        <taxon>Agaricales</taxon>
        <taxon>Marasmiineae</taxon>
        <taxon>Mycenaceae</taxon>
        <taxon>Mycena</taxon>
    </lineage>
</organism>
<dbReference type="OrthoDB" id="2944304at2759"/>
<dbReference type="Proteomes" id="UP000623467">
    <property type="component" value="Unassembled WGS sequence"/>
</dbReference>
<feature type="compositionally biased region" description="Low complexity" evidence="1">
    <location>
        <begin position="184"/>
        <end position="198"/>
    </location>
</feature>
<keyword evidence="3" id="KW-1185">Reference proteome</keyword>
<evidence type="ECO:0000256" key="1">
    <source>
        <dbReference type="SAM" id="MobiDB-lite"/>
    </source>
</evidence>
<proteinExistence type="predicted"/>
<accession>A0A8H7CXU3</accession>
<feature type="region of interest" description="Disordered" evidence="1">
    <location>
        <begin position="167"/>
        <end position="220"/>
    </location>
</feature>
<feature type="compositionally biased region" description="Pro residues" evidence="1">
    <location>
        <begin position="369"/>
        <end position="380"/>
    </location>
</feature>
<gene>
    <name evidence="2" type="ORF">MSAN_01565800</name>
</gene>
<comment type="caution">
    <text evidence="2">The sequence shown here is derived from an EMBL/GenBank/DDBJ whole genome shotgun (WGS) entry which is preliminary data.</text>
</comment>
<dbReference type="EMBL" id="JACAZH010000013">
    <property type="protein sequence ID" value="KAF7351343.1"/>
    <property type="molecule type" value="Genomic_DNA"/>
</dbReference>
<evidence type="ECO:0000313" key="2">
    <source>
        <dbReference type="EMBL" id="KAF7351343.1"/>
    </source>
</evidence>
<dbReference type="AlphaFoldDB" id="A0A8H7CXU3"/>
<feature type="region of interest" description="Disordered" evidence="1">
    <location>
        <begin position="363"/>
        <end position="420"/>
    </location>
</feature>
<reference evidence="2" key="1">
    <citation type="submission" date="2020-05" db="EMBL/GenBank/DDBJ databases">
        <title>Mycena genomes resolve the evolution of fungal bioluminescence.</title>
        <authorList>
            <person name="Tsai I.J."/>
        </authorList>
    </citation>
    <scope>NUCLEOTIDE SEQUENCE</scope>
    <source>
        <strain evidence="2">160909Yilan</strain>
    </source>
</reference>
<feature type="region of interest" description="Disordered" evidence="1">
    <location>
        <begin position="438"/>
        <end position="511"/>
    </location>
</feature>
<protein>
    <submittedName>
        <fullName evidence="2">Uncharacterized protein</fullName>
    </submittedName>
</protein>
<feature type="compositionally biased region" description="Acidic residues" evidence="1">
    <location>
        <begin position="458"/>
        <end position="476"/>
    </location>
</feature>
<feature type="compositionally biased region" description="Polar residues" evidence="1">
    <location>
        <begin position="170"/>
        <end position="183"/>
    </location>
</feature>